<proteinExistence type="predicted"/>
<dbReference type="EMBL" id="MTCY01000037">
    <property type="protein sequence ID" value="OWP75684.1"/>
    <property type="molecule type" value="Genomic_DNA"/>
</dbReference>
<feature type="transmembrane region" description="Helical" evidence="1">
    <location>
        <begin position="6"/>
        <end position="24"/>
    </location>
</feature>
<comment type="caution">
    <text evidence="2">The sequence shown here is derived from an EMBL/GenBank/DDBJ whole genome shotgun (WGS) entry which is preliminary data.</text>
</comment>
<gene>
    <name evidence="2" type="ORF">BWK62_11490</name>
</gene>
<name>A0A2D0AHN6_9FLAO</name>
<evidence type="ECO:0000313" key="2">
    <source>
        <dbReference type="EMBL" id="OWP75684.1"/>
    </source>
</evidence>
<feature type="transmembrane region" description="Helical" evidence="1">
    <location>
        <begin position="65"/>
        <end position="83"/>
    </location>
</feature>
<evidence type="ECO:0000256" key="1">
    <source>
        <dbReference type="SAM" id="Phobius"/>
    </source>
</evidence>
<keyword evidence="1" id="KW-0812">Transmembrane</keyword>
<feature type="transmembrane region" description="Helical" evidence="1">
    <location>
        <begin position="36"/>
        <end position="53"/>
    </location>
</feature>
<evidence type="ECO:0000313" key="3">
    <source>
        <dbReference type="Proteomes" id="UP000198034"/>
    </source>
</evidence>
<sequence>MTDFLNSNLNYLLLGIIVVGGLFITKYTPDLKIKDSYKILCSSLLFSIIFYFLDGCGQKCINSYLFTYLFATSFYELIVKYCIEKLNSINFDFFKQLKR</sequence>
<dbReference type="Proteomes" id="UP000198034">
    <property type="component" value="Unassembled WGS sequence"/>
</dbReference>
<organism evidence="2 3">
    <name type="scientific">Flavobacterium columnare</name>
    <dbReference type="NCBI Taxonomy" id="996"/>
    <lineage>
        <taxon>Bacteria</taxon>
        <taxon>Pseudomonadati</taxon>
        <taxon>Bacteroidota</taxon>
        <taxon>Flavobacteriia</taxon>
        <taxon>Flavobacteriales</taxon>
        <taxon>Flavobacteriaceae</taxon>
        <taxon>Flavobacterium</taxon>
    </lineage>
</organism>
<reference evidence="2 3" key="1">
    <citation type="journal article" date="2017" name="Infect. Genet. Evol.">
        <title>Comparative genome analysis of fish pathogen Flavobacterium columnare reveals extensive sequence diversity within the species.</title>
        <authorList>
            <person name="Kayansamruaj P."/>
            <person name="Dong H.T."/>
            <person name="Hirono I."/>
            <person name="Kondo H."/>
            <person name="Senapin S."/>
            <person name="Rodkhum C."/>
        </authorList>
    </citation>
    <scope>NUCLEOTIDE SEQUENCE [LARGE SCALE GENOMIC DNA]</scope>
    <source>
        <strain evidence="2 3">1214</strain>
    </source>
</reference>
<protein>
    <submittedName>
        <fullName evidence="2">Uncharacterized protein</fullName>
    </submittedName>
</protein>
<keyword evidence="1" id="KW-0472">Membrane</keyword>
<keyword evidence="1" id="KW-1133">Transmembrane helix</keyword>
<dbReference type="AlphaFoldDB" id="A0A2D0AHN6"/>
<accession>A0A2D0AHN6</accession>